<dbReference type="Pfam" id="PF07869">
    <property type="entry name" value="DUF1656"/>
    <property type="match status" value="1"/>
</dbReference>
<keyword evidence="2 5" id="KW-0812">Transmembrane</keyword>
<sequence length="74" mass="8220">MIGEAFIDGVFIPRVLVVFLLAFAASLILRRVLRSLNLYRFVWHAGLFDAAVFVSIAWLIAEVTVGVTYHGIAI</sequence>
<name>A0ABX2NZI9_9BURK</name>
<keyword evidence="4 5" id="KW-0472">Membrane</keyword>
<protein>
    <submittedName>
        <fullName evidence="6">DUF1656 domain-containing protein</fullName>
    </submittedName>
</protein>
<comment type="caution">
    <text evidence="6">The sequence shown here is derived from an EMBL/GenBank/DDBJ whole genome shotgun (WGS) entry which is preliminary data.</text>
</comment>
<feature type="transmembrane region" description="Helical" evidence="5">
    <location>
        <begin position="41"/>
        <end position="61"/>
    </location>
</feature>
<evidence type="ECO:0000256" key="5">
    <source>
        <dbReference type="SAM" id="Phobius"/>
    </source>
</evidence>
<evidence type="ECO:0000313" key="6">
    <source>
        <dbReference type="EMBL" id="NVI09542.1"/>
    </source>
</evidence>
<feature type="transmembrane region" description="Helical" evidence="5">
    <location>
        <begin position="6"/>
        <end position="29"/>
    </location>
</feature>
<gene>
    <name evidence="6" type="ORF">FSB64_39165</name>
</gene>
<dbReference type="Proteomes" id="UP000821598">
    <property type="component" value="Unassembled WGS sequence"/>
</dbReference>
<dbReference type="EMBL" id="VOMC01000096">
    <property type="protein sequence ID" value="NVI09542.1"/>
    <property type="molecule type" value="Genomic_DNA"/>
</dbReference>
<keyword evidence="1" id="KW-1003">Cell membrane</keyword>
<evidence type="ECO:0000256" key="2">
    <source>
        <dbReference type="ARBA" id="ARBA00022692"/>
    </source>
</evidence>
<accession>A0ABX2NZI9</accession>
<organism evidence="6 7">
    <name type="scientific">Paraburkholderia youngii</name>
    <dbReference type="NCBI Taxonomy" id="2782701"/>
    <lineage>
        <taxon>Bacteria</taxon>
        <taxon>Pseudomonadati</taxon>
        <taxon>Pseudomonadota</taxon>
        <taxon>Betaproteobacteria</taxon>
        <taxon>Burkholderiales</taxon>
        <taxon>Burkholderiaceae</taxon>
        <taxon>Paraburkholderia</taxon>
    </lineage>
</organism>
<keyword evidence="7" id="KW-1185">Reference proteome</keyword>
<evidence type="ECO:0000256" key="4">
    <source>
        <dbReference type="ARBA" id="ARBA00023136"/>
    </source>
</evidence>
<dbReference type="InterPro" id="IPR012451">
    <property type="entry name" value="DUF1656"/>
</dbReference>
<reference evidence="6 7" key="1">
    <citation type="submission" date="2019-08" db="EMBL/GenBank/DDBJ databases">
        <title>Paraburkholderia simonii sp. nov. and P. youngii sp. nov. Brazilian and Mexican Mimosa-associated rhizobia.</title>
        <authorList>
            <person name="Mavima L."/>
            <person name="Beukes C.W."/>
            <person name="Palmer M."/>
            <person name="De Meyer S.E."/>
            <person name="James E.K."/>
            <person name="Maluk M."/>
            <person name="Avontuur J.R."/>
            <person name="Chan W.Y."/>
            <person name="Venter S.N."/>
            <person name="Steenkamp E.T."/>
        </authorList>
    </citation>
    <scope>NUCLEOTIDE SEQUENCE [LARGE SCALE GENOMIC DNA]</scope>
    <source>
        <strain evidence="6 7">JPY454</strain>
    </source>
</reference>
<proteinExistence type="predicted"/>
<keyword evidence="3 5" id="KW-1133">Transmembrane helix</keyword>
<dbReference type="RefSeq" id="WP_176126529.1">
    <property type="nucleotide sequence ID" value="NZ_JBNDJB010000001.1"/>
</dbReference>
<evidence type="ECO:0000256" key="3">
    <source>
        <dbReference type="ARBA" id="ARBA00022989"/>
    </source>
</evidence>
<evidence type="ECO:0000313" key="7">
    <source>
        <dbReference type="Proteomes" id="UP000821598"/>
    </source>
</evidence>
<evidence type="ECO:0000256" key="1">
    <source>
        <dbReference type="ARBA" id="ARBA00022475"/>
    </source>
</evidence>